<keyword evidence="1" id="KW-0175">Coiled coil</keyword>
<protein>
    <submittedName>
        <fullName evidence="2">Uncharacterized protein</fullName>
    </submittedName>
</protein>
<comment type="caution">
    <text evidence="2">The sequence shown here is derived from an EMBL/GenBank/DDBJ whole genome shotgun (WGS) entry which is preliminary data.</text>
</comment>
<gene>
    <name evidence="2" type="ORF">CLIT_23c00190</name>
</gene>
<evidence type="ECO:0000313" key="3">
    <source>
        <dbReference type="Proteomes" id="UP000027946"/>
    </source>
</evidence>
<dbReference type="STRING" id="1121324.CLIT_23c00190"/>
<feature type="coiled-coil region" evidence="1">
    <location>
        <begin position="84"/>
        <end position="129"/>
    </location>
</feature>
<accession>A0A069RHK9</accession>
<name>A0A069RHK9_PEPLI</name>
<keyword evidence="3" id="KW-1185">Reference proteome</keyword>
<sequence length="182" mass="21776">MNYPEDKCKGIEIQKLKALELEKSINELESRKSLIECEIKEFKGVFRRIEEMMFDLDKLGEIREDKKAEQEGKMLIDKKDFEELLDISKRQHILENRLRRIEKENDRVKGELNEAVKTIKEKDEELECKSKLKKELYTATAMLKKTDYQFRMLSDFLKSIDQFGNAREFMLQTEKEKSKVKK</sequence>
<proteinExistence type="predicted"/>
<organism evidence="2 3">
    <name type="scientific">Peptoclostridium litorale DSM 5388</name>
    <dbReference type="NCBI Taxonomy" id="1121324"/>
    <lineage>
        <taxon>Bacteria</taxon>
        <taxon>Bacillati</taxon>
        <taxon>Bacillota</taxon>
        <taxon>Clostridia</taxon>
        <taxon>Peptostreptococcales</taxon>
        <taxon>Peptoclostridiaceae</taxon>
        <taxon>Peptoclostridium</taxon>
    </lineage>
</organism>
<evidence type="ECO:0000313" key="2">
    <source>
        <dbReference type="EMBL" id="KDR93747.1"/>
    </source>
</evidence>
<dbReference type="AlphaFoldDB" id="A0A069RHK9"/>
<feature type="coiled-coil region" evidence="1">
    <location>
        <begin position="11"/>
        <end position="38"/>
    </location>
</feature>
<evidence type="ECO:0000256" key="1">
    <source>
        <dbReference type="SAM" id="Coils"/>
    </source>
</evidence>
<dbReference type="EMBL" id="JJMM01000026">
    <property type="protein sequence ID" value="KDR93747.1"/>
    <property type="molecule type" value="Genomic_DNA"/>
</dbReference>
<dbReference type="Proteomes" id="UP000027946">
    <property type="component" value="Unassembled WGS sequence"/>
</dbReference>
<dbReference type="RefSeq" id="WP_038267506.1">
    <property type="nucleotide sequence ID" value="NZ_FSRH01000004.1"/>
</dbReference>
<reference evidence="2 3" key="1">
    <citation type="submission" date="2014-03" db="EMBL/GenBank/DDBJ databases">
        <title>Genome sequence of Clostridium litorale W6, DSM 5388.</title>
        <authorList>
            <person name="Poehlein A."/>
            <person name="Jagirdar A."/>
            <person name="Khonsari B."/>
            <person name="Chibani C.M."/>
            <person name="Gutierrez Gutierrez D.A."/>
            <person name="Davydova E."/>
            <person name="Alghaithi H.S."/>
            <person name="Nair K.P."/>
            <person name="Dhamotharan K."/>
            <person name="Chandran L."/>
            <person name="G W."/>
            <person name="Daniel R."/>
        </authorList>
    </citation>
    <scope>NUCLEOTIDE SEQUENCE [LARGE SCALE GENOMIC DNA]</scope>
    <source>
        <strain evidence="2 3">W6</strain>
    </source>
</reference>